<dbReference type="InterPro" id="IPR013750">
    <property type="entry name" value="GHMP_kinase_C_dom"/>
</dbReference>
<dbReference type="InterPro" id="IPR006203">
    <property type="entry name" value="GHMP_knse_ATP-bd_CS"/>
</dbReference>
<dbReference type="Pfam" id="PF00288">
    <property type="entry name" value="GHMP_kinases_N"/>
    <property type="match status" value="1"/>
</dbReference>
<dbReference type="AlphaFoldDB" id="A0A975S4P6"/>
<evidence type="ECO:0000256" key="8">
    <source>
        <dbReference type="ARBA" id="ARBA00022741"/>
    </source>
</evidence>
<sequence length="336" mass="34550">MHASDSAALPRAASVPAPGTVTGAVAAGQDVTVRVPATSANLGPGFDSLGLAVGLYDTVRVRTSAQPGTTVRITGEGAGTLPTDDTHLVVRTIRETVESAGFSLPGLQLDAENVIPHGRGLGSSASAIVSGVLAGNALLPREHRLDAAALLDLCSRLEGHPDNVAPALAGGLAISWEEEGIFRSVSAPVHGDIIPVAAVPATELSTESARGLLPAQVPHPAAAANSGRAALLIHALAAEPSLLPAGTVDFLHQDYRASAMEPSAALMRHLREHGIAAVISGAGPTVMALANGEDQAQRAEHLIGRHLADAKTAHLWRVLRLSVDRDGARVEEHQRY</sequence>
<keyword evidence="17" id="KW-1185">Reference proteome</keyword>
<dbReference type="InterPro" id="IPR036554">
    <property type="entry name" value="GHMP_kinase_C_sf"/>
</dbReference>
<organism evidence="16 17">
    <name type="scientific">Arthrobacter sunyaminii</name>
    <dbReference type="NCBI Taxonomy" id="2816859"/>
    <lineage>
        <taxon>Bacteria</taxon>
        <taxon>Bacillati</taxon>
        <taxon>Actinomycetota</taxon>
        <taxon>Actinomycetes</taxon>
        <taxon>Micrococcales</taxon>
        <taxon>Micrococcaceae</taxon>
        <taxon>Arthrobacter</taxon>
    </lineage>
</organism>
<dbReference type="PANTHER" id="PTHR20861">
    <property type="entry name" value="HOMOSERINE/4-DIPHOSPHOCYTIDYL-2-C-METHYL-D-ERYTHRITOL KINASE"/>
    <property type="match status" value="1"/>
</dbReference>
<dbReference type="GO" id="GO:0004413">
    <property type="term" value="F:homoserine kinase activity"/>
    <property type="evidence" value="ECO:0007669"/>
    <property type="project" value="UniProtKB-UniRule"/>
</dbReference>
<keyword evidence="7 13" id="KW-0791">Threonine biosynthesis</keyword>
<evidence type="ECO:0000256" key="1">
    <source>
        <dbReference type="ARBA" id="ARBA00005015"/>
    </source>
</evidence>
<dbReference type="PIRSF" id="PIRSF000676">
    <property type="entry name" value="Homoser_kin"/>
    <property type="match status" value="1"/>
</dbReference>
<comment type="pathway">
    <text evidence="1 13">Amino-acid biosynthesis; L-threonine biosynthesis; L-threonine from L-aspartate: step 4/5.</text>
</comment>
<dbReference type="PROSITE" id="PS00627">
    <property type="entry name" value="GHMP_KINASES_ATP"/>
    <property type="match status" value="1"/>
</dbReference>
<evidence type="ECO:0000256" key="4">
    <source>
        <dbReference type="ARBA" id="ARBA00017858"/>
    </source>
</evidence>
<dbReference type="HAMAP" id="MF_00384">
    <property type="entry name" value="Homoser_kinase"/>
    <property type="match status" value="1"/>
</dbReference>
<feature type="binding site" evidence="13">
    <location>
        <begin position="116"/>
        <end position="126"/>
    </location>
    <ligand>
        <name>ATP</name>
        <dbReference type="ChEBI" id="CHEBI:30616"/>
    </ligand>
</feature>
<dbReference type="SUPFAM" id="SSF54211">
    <property type="entry name" value="Ribosomal protein S5 domain 2-like"/>
    <property type="match status" value="1"/>
</dbReference>
<evidence type="ECO:0000256" key="9">
    <source>
        <dbReference type="ARBA" id="ARBA00022777"/>
    </source>
</evidence>
<comment type="similarity">
    <text evidence="2 13">Belongs to the GHMP kinase family. Homoserine kinase subfamily.</text>
</comment>
<dbReference type="GO" id="GO:0005524">
    <property type="term" value="F:ATP binding"/>
    <property type="evidence" value="ECO:0007669"/>
    <property type="project" value="UniProtKB-UniRule"/>
</dbReference>
<proteinExistence type="inferred from homology"/>
<evidence type="ECO:0000256" key="13">
    <source>
        <dbReference type="HAMAP-Rule" id="MF_00384"/>
    </source>
</evidence>
<evidence type="ECO:0000256" key="3">
    <source>
        <dbReference type="ARBA" id="ARBA00012078"/>
    </source>
</evidence>
<evidence type="ECO:0000259" key="14">
    <source>
        <dbReference type="Pfam" id="PF00288"/>
    </source>
</evidence>
<dbReference type="InterPro" id="IPR000870">
    <property type="entry name" value="Homoserine_kinase"/>
</dbReference>
<dbReference type="RefSeq" id="WP_207348022.1">
    <property type="nucleotide sequence ID" value="NZ_CP076456.1"/>
</dbReference>
<evidence type="ECO:0000256" key="10">
    <source>
        <dbReference type="ARBA" id="ARBA00022840"/>
    </source>
</evidence>
<protein>
    <recommendedName>
        <fullName evidence="4 13">Homoserine kinase</fullName>
        <shortName evidence="13">HK</shortName>
        <shortName evidence="13">HSK</shortName>
        <ecNumber evidence="3 13">2.7.1.39</ecNumber>
    </recommendedName>
</protein>
<comment type="catalytic activity">
    <reaction evidence="11 13">
        <text>L-homoserine + ATP = O-phospho-L-homoserine + ADP + H(+)</text>
        <dbReference type="Rhea" id="RHEA:13985"/>
        <dbReference type="ChEBI" id="CHEBI:15378"/>
        <dbReference type="ChEBI" id="CHEBI:30616"/>
        <dbReference type="ChEBI" id="CHEBI:57476"/>
        <dbReference type="ChEBI" id="CHEBI:57590"/>
        <dbReference type="ChEBI" id="CHEBI:456216"/>
        <dbReference type="EC" id="2.7.1.39"/>
    </reaction>
</comment>
<dbReference type="NCBIfam" id="TIGR00191">
    <property type="entry name" value="thrB"/>
    <property type="match status" value="1"/>
</dbReference>
<evidence type="ECO:0000256" key="2">
    <source>
        <dbReference type="ARBA" id="ARBA00007370"/>
    </source>
</evidence>
<dbReference type="Gene3D" id="3.30.230.10">
    <property type="match status" value="1"/>
</dbReference>
<gene>
    <name evidence="13" type="primary">thrB</name>
    <name evidence="16" type="ORF">KG104_12865</name>
</gene>
<evidence type="ECO:0000256" key="6">
    <source>
        <dbReference type="ARBA" id="ARBA00022679"/>
    </source>
</evidence>
<dbReference type="EC" id="2.7.1.39" evidence="3 13"/>
<evidence type="ECO:0000256" key="11">
    <source>
        <dbReference type="ARBA" id="ARBA00049375"/>
    </source>
</evidence>
<evidence type="ECO:0000313" key="17">
    <source>
        <dbReference type="Proteomes" id="UP000680588"/>
    </source>
</evidence>
<dbReference type="PANTHER" id="PTHR20861:SF1">
    <property type="entry name" value="HOMOSERINE KINASE"/>
    <property type="match status" value="1"/>
</dbReference>
<evidence type="ECO:0000256" key="7">
    <source>
        <dbReference type="ARBA" id="ARBA00022697"/>
    </source>
</evidence>
<keyword evidence="9 13" id="KW-0418">Kinase</keyword>
<evidence type="ECO:0000256" key="12">
    <source>
        <dbReference type="ARBA" id="ARBA00049954"/>
    </source>
</evidence>
<feature type="domain" description="GHMP kinase C-terminal" evidence="15">
    <location>
        <begin position="248"/>
        <end position="301"/>
    </location>
</feature>
<feature type="domain" description="GHMP kinase N-terminal" evidence="14">
    <location>
        <begin position="88"/>
        <end position="171"/>
    </location>
</feature>
<keyword evidence="6 13" id="KW-0808">Transferase</keyword>
<dbReference type="Pfam" id="PF08544">
    <property type="entry name" value="GHMP_kinases_C"/>
    <property type="match status" value="1"/>
</dbReference>
<reference evidence="16" key="1">
    <citation type="submission" date="2021-06" db="EMBL/GenBank/DDBJ databases">
        <title>Novel species in genus Arthrobacter.</title>
        <authorList>
            <person name="Zhang G."/>
        </authorList>
    </citation>
    <scope>NUCLEOTIDE SEQUENCE</scope>
    <source>
        <strain evidence="16">Zg-ZUI122</strain>
    </source>
</reference>
<dbReference type="GO" id="GO:0009088">
    <property type="term" value="P:threonine biosynthetic process"/>
    <property type="evidence" value="ECO:0007669"/>
    <property type="project" value="UniProtKB-UniRule"/>
</dbReference>
<keyword evidence="13" id="KW-0963">Cytoplasm</keyword>
<dbReference type="KEGG" id="asun:KG104_12865"/>
<dbReference type="InterPro" id="IPR014721">
    <property type="entry name" value="Ribsml_uS5_D2-typ_fold_subgr"/>
</dbReference>
<dbReference type="InterPro" id="IPR020568">
    <property type="entry name" value="Ribosomal_Su5_D2-typ_SF"/>
</dbReference>
<name>A0A975S4P6_9MICC</name>
<comment type="subcellular location">
    <subcellularLocation>
        <location evidence="13">Cytoplasm</location>
    </subcellularLocation>
</comment>
<evidence type="ECO:0000259" key="15">
    <source>
        <dbReference type="Pfam" id="PF08544"/>
    </source>
</evidence>
<dbReference type="Proteomes" id="UP000680588">
    <property type="component" value="Chromosome"/>
</dbReference>
<dbReference type="PRINTS" id="PR00958">
    <property type="entry name" value="HOMSERKINASE"/>
</dbReference>
<evidence type="ECO:0000313" key="16">
    <source>
        <dbReference type="EMBL" id="QWQ35368.1"/>
    </source>
</evidence>
<dbReference type="Gene3D" id="3.30.70.890">
    <property type="entry name" value="GHMP kinase, C-terminal domain"/>
    <property type="match status" value="1"/>
</dbReference>
<keyword evidence="8 13" id="KW-0547">Nucleotide-binding</keyword>
<evidence type="ECO:0000256" key="5">
    <source>
        <dbReference type="ARBA" id="ARBA00022605"/>
    </source>
</evidence>
<dbReference type="EMBL" id="CP076456">
    <property type="protein sequence ID" value="QWQ35368.1"/>
    <property type="molecule type" value="Genomic_DNA"/>
</dbReference>
<dbReference type="SUPFAM" id="SSF55060">
    <property type="entry name" value="GHMP Kinase, C-terminal domain"/>
    <property type="match status" value="1"/>
</dbReference>
<dbReference type="InterPro" id="IPR006204">
    <property type="entry name" value="GHMP_kinase_N_dom"/>
</dbReference>
<keyword evidence="10 13" id="KW-0067">ATP-binding</keyword>
<comment type="function">
    <text evidence="12 13">Catalyzes the ATP-dependent phosphorylation of L-homoserine to L-homoserine phosphate.</text>
</comment>
<keyword evidence="5 13" id="KW-0028">Amino-acid biosynthesis</keyword>
<dbReference type="GO" id="GO:0005737">
    <property type="term" value="C:cytoplasm"/>
    <property type="evidence" value="ECO:0007669"/>
    <property type="project" value="UniProtKB-SubCell"/>
</dbReference>
<accession>A0A975S4P6</accession>